<reference evidence="1 2" key="1">
    <citation type="journal article" date="2024" name="G3 (Bethesda)">
        <title>Genome assembly of Hibiscus sabdariffa L. provides insights into metabolisms of medicinal natural products.</title>
        <authorList>
            <person name="Kim T."/>
        </authorList>
    </citation>
    <scope>NUCLEOTIDE SEQUENCE [LARGE SCALE GENOMIC DNA]</scope>
    <source>
        <strain evidence="1">TK-2024</strain>
        <tissue evidence="1">Old leaves</tissue>
    </source>
</reference>
<dbReference type="Proteomes" id="UP001396334">
    <property type="component" value="Unassembled WGS sequence"/>
</dbReference>
<accession>A0ABR2PHA3</accession>
<proteinExistence type="predicted"/>
<sequence length="87" mass="9900">MAKLKERPRMGKVRFLLGFVHRFSGLSASPLAFIHPFIHTCFAFGLNACTHHPLQLNIMLCKCIKEKSVEFYILSIPGTENIEALIR</sequence>
<dbReference type="EMBL" id="JBBPBN010000060">
    <property type="protein sequence ID" value="KAK8987818.1"/>
    <property type="molecule type" value="Genomic_DNA"/>
</dbReference>
<evidence type="ECO:0000313" key="1">
    <source>
        <dbReference type="EMBL" id="KAK8987818.1"/>
    </source>
</evidence>
<keyword evidence="2" id="KW-1185">Reference proteome</keyword>
<evidence type="ECO:0000313" key="2">
    <source>
        <dbReference type="Proteomes" id="UP001396334"/>
    </source>
</evidence>
<organism evidence="1 2">
    <name type="scientific">Hibiscus sabdariffa</name>
    <name type="common">roselle</name>
    <dbReference type="NCBI Taxonomy" id="183260"/>
    <lineage>
        <taxon>Eukaryota</taxon>
        <taxon>Viridiplantae</taxon>
        <taxon>Streptophyta</taxon>
        <taxon>Embryophyta</taxon>
        <taxon>Tracheophyta</taxon>
        <taxon>Spermatophyta</taxon>
        <taxon>Magnoliopsida</taxon>
        <taxon>eudicotyledons</taxon>
        <taxon>Gunneridae</taxon>
        <taxon>Pentapetalae</taxon>
        <taxon>rosids</taxon>
        <taxon>malvids</taxon>
        <taxon>Malvales</taxon>
        <taxon>Malvaceae</taxon>
        <taxon>Malvoideae</taxon>
        <taxon>Hibiscus</taxon>
    </lineage>
</organism>
<comment type="caution">
    <text evidence="1">The sequence shown here is derived from an EMBL/GenBank/DDBJ whole genome shotgun (WGS) entry which is preliminary data.</text>
</comment>
<gene>
    <name evidence="1" type="ORF">V6N11_027557</name>
</gene>
<protein>
    <submittedName>
        <fullName evidence="1">Uncharacterized protein</fullName>
    </submittedName>
</protein>
<name>A0ABR2PHA3_9ROSI</name>